<evidence type="ECO:0000313" key="12">
    <source>
        <dbReference type="Proteomes" id="UP001209540"/>
    </source>
</evidence>
<evidence type="ECO:0000313" key="11">
    <source>
        <dbReference type="EMBL" id="KAI9276848.1"/>
    </source>
</evidence>
<dbReference type="GO" id="GO:0005886">
    <property type="term" value="C:plasma membrane"/>
    <property type="evidence" value="ECO:0007669"/>
    <property type="project" value="UniProtKB-SubCell"/>
</dbReference>
<feature type="transmembrane region" description="Helical" evidence="9">
    <location>
        <begin position="228"/>
        <end position="248"/>
    </location>
</feature>
<evidence type="ECO:0000259" key="10">
    <source>
        <dbReference type="PROSITE" id="PS50263"/>
    </source>
</evidence>
<feature type="transmembrane region" description="Helical" evidence="9">
    <location>
        <begin position="20"/>
        <end position="46"/>
    </location>
</feature>
<keyword evidence="6 9" id="KW-0472">Membrane</keyword>
<evidence type="ECO:0000256" key="5">
    <source>
        <dbReference type="ARBA" id="ARBA00022989"/>
    </source>
</evidence>
<evidence type="ECO:0000256" key="1">
    <source>
        <dbReference type="ARBA" id="ARBA00004651"/>
    </source>
</evidence>
<keyword evidence="4 9" id="KW-0812">Transmembrane</keyword>
<dbReference type="GO" id="GO:0016410">
    <property type="term" value="F:N-acyltransferase activity"/>
    <property type="evidence" value="ECO:0007669"/>
    <property type="project" value="InterPro"/>
</dbReference>
<organism evidence="11 12">
    <name type="scientific">Phascolomyces articulosus</name>
    <dbReference type="NCBI Taxonomy" id="60185"/>
    <lineage>
        <taxon>Eukaryota</taxon>
        <taxon>Fungi</taxon>
        <taxon>Fungi incertae sedis</taxon>
        <taxon>Mucoromycota</taxon>
        <taxon>Mucoromycotina</taxon>
        <taxon>Mucoromycetes</taxon>
        <taxon>Mucorales</taxon>
        <taxon>Lichtheimiaceae</taxon>
        <taxon>Phascolomyces</taxon>
    </lineage>
</organism>
<dbReference type="SUPFAM" id="SSF56317">
    <property type="entry name" value="Carbon-nitrogen hydrolase"/>
    <property type="match status" value="1"/>
</dbReference>
<dbReference type="EMBL" id="JAIXMP010000002">
    <property type="protein sequence ID" value="KAI9276848.1"/>
    <property type="molecule type" value="Genomic_DNA"/>
</dbReference>
<sequence length="534" mass="60204">MIPVSLDVKKAITEHWYTLPLLVLGVFASGFHAIPLVTVLYFPLLLRYARQHWYTVIIAIILNVVAFWISILGLQDDLYGNGQFQHPGWMLVLTLLASVNLFISLIGDFLASHHNYSIVRVLVFPMLFTGTYLVIFGHLMGLGDSIVYSNHVLTGFPDLVQSATWLGGRPAIDFVLTLFATVVQEFDRSSSDNTNRVFDNNNVNDEEEQQREDEEQILRPKNWLLHPATYYAALVTVLAIFGGALINIRPGSFFQIAYPDHVPETVPVGCVIGPGGIKWQRQFDYDRWMNRTATLADAGAKLVAWSEETAATQSFDDEANLIRKSQALAKEKQIYLAITYNQIIPPDVSENKLVLITPEGEVAINYKKAYPVPFIEPRPPGKREIQYVDTPLFGRISAGICFDFNFPWFIRQASKKNVDLMIESSWTWGPDGTYHGRSNGLRAVENGFTMLRCGSQGLTGVFEPTLNGIFNQHVAAITDSEYLFHLPIQKRRKTLYGYTGDVFGFACFVFGAITIVYLVFYNITKYRRGGQIQV</sequence>
<name>A0AAD5KAG8_9FUNG</name>
<dbReference type="PANTHER" id="PTHR38686:SF1">
    <property type="entry name" value="APOLIPOPROTEIN N-ACYLTRANSFERASE"/>
    <property type="match status" value="1"/>
</dbReference>
<evidence type="ECO:0000256" key="9">
    <source>
        <dbReference type="SAM" id="Phobius"/>
    </source>
</evidence>
<keyword evidence="11" id="KW-0378">Hydrolase</keyword>
<keyword evidence="3" id="KW-0808">Transferase</keyword>
<gene>
    <name evidence="11" type="ORF">BDA99DRAFT_494288</name>
</gene>
<dbReference type="Proteomes" id="UP001209540">
    <property type="component" value="Unassembled WGS sequence"/>
</dbReference>
<evidence type="ECO:0000256" key="3">
    <source>
        <dbReference type="ARBA" id="ARBA00022679"/>
    </source>
</evidence>
<dbReference type="PROSITE" id="PS50263">
    <property type="entry name" value="CN_HYDROLASE"/>
    <property type="match status" value="1"/>
</dbReference>
<dbReference type="InterPro" id="IPR004563">
    <property type="entry name" value="Apolipo_AcylTrfase"/>
</dbReference>
<accession>A0AAD5KAG8</accession>
<feature type="transmembrane region" description="Helical" evidence="9">
    <location>
        <begin position="495"/>
        <end position="520"/>
    </location>
</feature>
<proteinExistence type="predicted"/>
<feature type="region of interest" description="Disordered" evidence="8">
    <location>
        <begin position="191"/>
        <end position="212"/>
    </location>
</feature>
<feature type="transmembrane region" description="Helical" evidence="9">
    <location>
        <begin position="53"/>
        <end position="74"/>
    </location>
</feature>
<feature type="domain" description="CN hydrolase" evidence="10">
    <location>
        <begin position="266"/>
        <end position="490"/>
    </location>
</feature>
<keyword evidence="5 9" id="KW-1133">Transmembrane helix</keyword>
<evidence type="ECO:0000256" key="6">
    <source>
        <dbReference type="ARBA" id="ARBA00023136"/>
    </source>
</evidence>
<protein>
    <submittedName>
        <fullName evidence="11">Carbon-nitrogen hydrolase</fullName>
    </submittedName>
</protein>
<dbReference type="AlphaFoldDB" id="A0AAD5KAG8"/>
<feature type="transmembrane region" description="Helical" evidence="9">
    <location>
        <begin position="118"/>
        <end position="140"/>
    </location>
</feature>
<dbReference type="Pfam" id="PF00795">
    <property type="entry name" value="CN_hydrolase"/>
    <property type="match status" value="1"/>
</dbReference>
<keyword evidence="12" id="KW-1185">Reference proteome</keyword>
<feature type="compositionally biased region" description="Low complexity" evidence="8">
    <location>
        <begin position="192"/>
        <end position="203"/>
    </location>
</feature>
<dbReference type="PANTHER" id="PTHR38686">
    <property type="entry name" value="APOLIPOPROTEIN N-ACYLTRANSFERASE"/>
    <property type="match status" value="1"/>
</dbReference>
<feature type="transmembrane region" description="Helical" evidence="9">
    <location>
        <begin position="86"/>
        <end position="106"/>
    </location>
</feature>
<dbReference type="InterPro" id="IPR003010">
    <property type="entry name" value="C-N_Hydrolase"/>
</dbReference>
<comment type="subcellular location">
    <subcellularLocation>
        <location evidence="1">Cell membrane</location>
        <topology evidence="1">Multi-pass membrane protein</topology>
    </subcellularLocation>
</comment>
<reference evidence="11" key="2">
    <citation type="submission" date="2023-02" db="EMBL/GenBank/DDBJ databases">
        <authorList>
            <consortium name="DOE Joint Genome Institute"/>
            <person name="Mondo S.J."/>
            <person name="Chang Y."/>
            <person name="Wang Y."/>
            <person name="Ahrendt S."/>
            <person name="Andreopoulos W."/>
            <person name="Barry K."/>
            <person name="Beard J."/>
            <person name="Benny G.L."/>
            <person name="Blankenship S."/>
            <person name="Bonito G."/>
            <person name="Cuomo C."/>
            <person name="Desiro A."/>
            <person name="Gervers K.A."/>
            <person name="Hundley H."/>
            <person name="Kuo A."/>
            <person name="LaButti K."/>
            <person name="Lang B.F."/>
            <person name="Lipzen A."/>
            <person name="O'Donnell K."/>
            <person name="Pangilinan J."/>
            <person name="Reynolds N."/>
            <person name="Sandor L."/>
            <person name="Smith M.W."/>
            <person name="Tsang A."/>
            <person name="Grigoriev I.V."/>
            <person name="Stajich J.E."/>
            <person name="Spatafora J.W."/>
        </authorList>
    </citation>
    <scope>NUCLEOTIDE SEQUENCE</scope>
    <source>
        <strain evidence="11">RSA 2281</strain>
    </source>
</reference>
<comment type="caution">
    <text evidence="11">The sequence shown here is derived from an EMBL/GenBank/DDBJ whole genome shotgun (WGS) entry which is preliminary data.</text>
</comment>
<reference evidence="11" key="1">
    <citation type="journal article" date="2022" name="IScience">
        <title>Evolution of zygomycete secretomes and the origins of terrestrial fungal ecologies.</title>
        <authorList>
            <person name="Chang Y."/>
            <person name="Wang Y."/>
            <person name="Mondo S."/>
            <person name="Ahrendt S."/>
            <person name="Andreopoulos W."/>
            <person name="Barry K."/>
            <person name="Beard J."/>
            <person name="Benny G.L."/>
            <person name="Blankenship S."/>
            <person name="Bonito G."/>
            <person name="Cuomo C."/>
            <person name="Desiro A."/>
            <person name="Gervers K.A."/>
            <person name="Hundley H."/>
            <person name="Kuo A."/>
            <person name="LaButti K."/>
            <person name="Lang B.F."/>
            <person name="Lipzen A."/>
            <person name="O'Donnell K."/>
            <person name="Pangilinan J."/>
            <person name="Reynolds N."/>
            <person name="Sandor L."/>
            <person name="Smith M.E."/>
            <person name="Tsang A."/>
            <person name="Grigoriev I.V."/>
            <person name="Stajich J.E."/>
            <person name="Spatafora J.W."/>
        </authorList>
    </citation>
    <scope>NUCLEOTIDE SEQUENCE</scope>
    <source>
        <strain evidence="11">RSA 2281</strain>
    </source>
</reference>
<keyword evidence="7" id="KW-0012">Acyltransferase</keyword>
<keyword evidence="2" id="KW-1003">Cell membrane</keyword>
<evidence type="ECO:0000256" key="7">
    <source>
        <dbReference type="ARBA" id="ARBA00023315"/>
    </source>
</evidence>
<dbReference type="Gene3D" id="3.60.110.10">
    <property type="entry name" value="Carbon-nitrogen hydrolase"/>
    <property type="match status" value="1"/>
</dbReference>
<evidence type="ECO:0000256" key="4">
    <source>
        <dbReference type="ARBA" id="ARBA00022692"/>
    </source>
</evidence>
<dbReference type="GO" id="GO:0042158">
    <property type="term" value="P:lipoprotein biosynthetic process"/>
    <property type="evidence" value="ECO:0007669"/>
    <property type="project" value="InterPro"/>
</dbReference>
<evidence type="ECO:0000256" key="8">
    <source>
        <dbReference type="SAM" id="MobiDB-lite"/>
    </source>
</evidence>
<dbReference type="InterPro" id="IPR036526">
    <property type="entry name" value="C-N_Hydrolase_sf"/>
</dbReference>
<evidence type="ECO:0000256" key="2">
    <source>
        <dbReference type="ARBA" id="ARBA00022475"/>
    </source>
</evidence>
<dbReference type="GO" id="GO:0016787">
    <property type="term" value="F:hydrolase activity"/>
    <property type="evidence" value="ECO:0007669"/>
    <property type="project" value="UniProtKB-KW"/>
</dbReference>